<dbReference type="Pfam" id="PF00010">
    <property type="entry name" value="HLH"/>
    <property type="match status" value="1"/>
</dbReference>
<evidence type="ECO:0000256" key="2">
    <source>
        <dbReference type="ARBA" id="ARBA00005510"/>
    </source>
</evidence>
<dbReference type="GO" id="GO:0046983">
    <property type="term" value="F:protein dimerization activity"/>
    <property type="evidence" value="ECO:0007669"/>
    <property type="project" value="InterPro"/>
</dbReference>
<sequence length="377" mass="41227">MDAFGWENSLAVESETSIPPCMWINQANENGKNSLHSYSNYGDLDLAEALFRVELPGFRPIEPRKMSRPGEMEGLPPSPSLDFAETRQLQETMWLAAFLGASSATIGNPPPLGEQLRINVGEEEDMSAILSSCEIFPYSSSSGSASSGESDNCGSRRSGELFSRGSSSPDAPLLGVSQNRPNLKRKQRDSGFAVGTPLRNETGFRINFETQPKRTKHRMEGSGIDFRLYNGYEPDTEAIAQVKEMIYRAAAMRPVNPGTVEAVEKPKRKNVRISSDPQTVAARQRRERISERLRVLQSLVPGGSKMDTASMLDEAANYLKFLKSQVNALETVGQGFGSAAGSILSSSLPLSSPFDHSFPLQTLVPQMQMGAPDLPQF</sequence>
<name>A0A7I8KYJ7_SPIIN</name>
<keyword evidence="9" id="KW-1185">Reference proteome</keyword>
<dbReference type="GO" id="GO:0003700">
    <property type="term" value="F:DNA-binding transcription factor activity"/>
    <property type="evidence" value="ECO:0007669"/>
    <property type="project" value="InterPro"/>
</dbReference>
<dbReference type="EMBL" id="LR746272">
    <property type="protein sequence ID" value="CAA7402887.1"/>
    <property type="molecule type" value="Genomic_DNA"/>
</dbReference>
<proteinExistence type="inferred from homology"/>
<dbReference type="OrthoDB" id="2017571at2759"/>
<dbReference type="PANTHER" id="PTHR45914">
    <property type="entry name" value="TRANSCRIPTION FACTOR HEC3-RELATED"/>
    <property type="match status" value="1"/>
</dbReference>
<dbReference type="SMART" id="SM00353">
    <property type="entry name" value="HLH"/>
    <property type="match status" value="1"/>
</dbReference>
<evidence type="ECO:0000313" key="9">
    <source>
        <dbReference type="Proteomes" id="UP000663760"/>
    </source>
</evidence>
<organism evidence="8 9">
    <name type="scientific">Spirodela intermedia</name>
    <name type="common">Intermediate duckweed</name>
    <dbReference type="NCBI Taxonomy" id="51605"/>
    <lineage>
        <taxon>Eukaryota</taxon>
        <taxon>Viridiplantae</taxon>
        <taxon>Streptophyta</taxon>
        <taxon>Embryophyta</taxon>
        <taxon>Tracheophyta</taxon>
        <taxon>Spermatophyta</taxon>
        <taxon>Magnoliopsida</taxon>
        <taxon>Liliopsida</taxon>
        <taxon>Araceae</taxon>
        <taxon>Lemnoideae</taxon>
        <taxon>Spirodela</taxon>
    </lineage>
</organism>
<evidence type="ECO:0000313" key="8">
    <source>
        <dbReference type="EMBL" id="CAA7402887.1"/>
    </source>
</evidence>
<gene>
    <name evidence="8" type="ORF">SI8410_09013565</name>
</gene>
<dbReference type="CDD" id="cd11454">
    <property type="entry name" value="bHLH_AtIND_like"/>
    <property type="match status" value="1"/>
</dbReference>
<dbReference type="InterPro" id="IPR045843">
    <property type="entry name" value="IND-like"/>
</dbReference>
<dbReference type="InterPro" id="IPR011598">
    <property type="entry name" value="bHLH_dom"/>
</dbReference>
<dbReference type="InterPro" id="IPR036638">
    <property type="entry name" value="HLH_DNA-bd_sf"/>
</dbReference>
<evidence type="ECO:0000256" key="3">
    <source>
        <dbReference type="ARBA" id="ARBA00023015"/>
    </source>
</evidence>
<protein>
    <recommendedName>
        <fullName evidence="7">BHLH domain-containing protein</fullName>
    </recommendedName>
</protein>
<evidence type="ECO:0000256" key="5">
    <source>
        <dbReference type="ARBA" id="ARBA00023242"/>
    </source>
</evidence>
<keyword evidence="3" id="KW-0805">Transcription regulation</keyword>
<dbReference type="Proteomes" id="UP000663760">
    <property type="component" value="Chromosome 9"/>
</dbReference>
<dbReference type="PROSITE" id="PS50888">
    <property type="entry name" value="BHLH"/>
    <property type="match status" value="1"/>
</dbReference>
<evidence type="ECO:0000256" key="6">
    <source>
        <dbReference type="SAM" id="MobiDB-lite"/>
    </source>
</evidence>
<feature type="region of interest" description="Disordered" evidence="6">
    <location>
        <begin position="141"/>
        <end position="198"/>
    </location>
</feature>
<accession>A0A7I8KYJ7</accession>
<dbReference type="Gene3D" id="4.10.280.10">
    <property type="entry name" value="Helix-loop-helix DNA-binding domain"/>
    <property type="match status" value="1"/>
</dbReference>
<evidence type="ECO:0000259" key="7">
    <source>
        <dbReference type="PROSITE" id="PS50888"/>
    </source>
</evidence>
<evidence type="ECO:0000256" key="1">
    <source>
        <dbReference type="ARBA" id="ARBA00004123"/>
    </source>
</evidence>
<dbReference type="FunFam" id="4.10.280.10:FF:000089">
    <property type="entry name" value="Transcription factor LAX PANICLE"/>
    <property type="match status" value="1"/>
</dbReference>
<evidence type="ECO:0000256" key="4">
    <source>
        <dbReference type="ARBA" id="ARBA00023163"/>
    </source>
</evidence>
<dbReference type="GO" id="GO:0005634">
    <property type="term" value="C:nucleus"/>
    <property type="evidence" value="ECO:0007669"/>
    <property type="project" value="UniProtKB-SubCell"/>
</dbReference>
<keyword evidence="4" id="KW-0804">Transcription</keyword>
<keyword evidence="5" id="KW-0539">Nucleus</keyword>
<feature type="compositionally biased region" description="Low complexity" evidence="6">
    <location>
        <begin position="141"/>
        <end position="150"/>
    </location>
</feature>
<dbReference type="PANTHER" id="PTHR45914:SF12">
    <property type="entry name" value="TRANSCRIPTION FACTOR BHLH87"/>
    <property type="match status" value="1"/>
</dbReference>
<comment type="subcellular location">
    <subcellularLocation>
        <location evidence="1">Nucleus</location>
    </subcellularLocation>
</comment>
<dbReference type="SUPFAM" id="SSF47459">
    <property type="entry name" value="HLH, helix-loop-helix DNA-binding domain"/>
    <property type="match status" value="1"/>
</dbReference>
<reference evidence="8" key="1">
    <citation type="submission" date="2020-02" db="EMBL/GenBank/DDBJ databases">
        <authorList>
            <person name="Scholz U."/>
            <person name="Mascher M."/>
            <person name="Fiebig A."/>
        </authorList>
    </citation>
    <scope>NUCLEOTIDE SEQUENCE</scope>
</reference>
<feature type="domain" description="BHLH" evidence="7">
    <location>
        <begin position="273"/>
        <end position="322"/>
    </location>
</feature>
<dbReference type="AlphaFoldDB" id="A0A7I8KYJ7"/>
<comment type="similarity">
    <text evidence="2">Belongs to the bHLH protein family.</text>
</comment>